<gene>
    <name evidence="1" type="ORF">RNC47_05885</name>
</gene>
<dbReference type="Proteomes" id="UP001183420">
    <property type="component" value="Unassembled WGS sequence"/>
</dbReference>
<organism evidence="1 2">
    <name type="scientific">Streptomyces millisiae</name>
    <dbReference type="NCBI Taxonomy" id="3075542"/>
    <lineage>
        <taxon>Bacteria</taxon>
        <taxon>Bacillati</taxon>
        <taxon>Actinomycetota</taxon>
        <taxon>Actinomycetes</taxon>
        <taxon>Kitasatosporales</taxon>
        <taxon>Streptomycetaceae</taxon>
        <taxon>Streptomyces</taxon>
    </lineage>
</organism>
<evidence type="ECO:0000313" key="1">
    <source>
        <dbReference type="EMBL" id="MDT0317872.1"/>
    </source>
</evidence>
<accession>A0ABU2LJV3</accession>
<evidence type="ECO:0000313" key="2">
    <source>
        <dbReference type="Proteomes" id="UP001183420"/>
    </source>
</evidence>
<name>A0ABU2LJV3_9ACTN</name>
<sequence length="66" mass="7320">MRVLVDSLYDDPRTQEPCWAVGRQLAGGIKHSVEVLAEVGLVQSATVDIRFFQASVLFKLYIINGV</sequence>
<dbReference type="EMBL" id="JAVREM010000004">
    <property type="protein sequence ID" value="MDT0317872.1"/>
    <property type="molecule type" value="Genomic_DNA"/>
</dbReference>
<reference evidence="2" key="1">
    <citation type="submission" date="2023-07" db="EMBL/GenBank/DDBJ databases">
        <title>30 novel species of actinomycetes from the DSMZ collection.</title>
        <authorList>
            <person name="Nouioui I."/>
        </authorList>
    </citation>
    <scope>NUCLEOTIDE SEQUENCE [LARGE SCALE GENOMIC DNA]</scope>
    <source>
        <strain evidence="2">DSM 44918</strain>
    </source>
</reference>
<keyword evidence="2" id="KW-1185">Reference proteome</keyword>
<protein>
    <submittedName>
        <fullName evidence="1">Uncharacterized protein</fullName>
    </submittedName>
</protein>
<dbReference type="RefSeq" id="WP_311596131.1">
    <property type="nucleotide sequence ID" value="NZ_JAVREM010000004.1"/>
</dbReference>
<proteinExistence type="predicted"/>
<comment type="caution">
    <text evidence="1">The sequence shown here is derived from an EMBL/GenBank/DDBJ whole genome shotgun (WGS) entry which is preliminary data.</text>
</comment>